<protein>
    <submittedName>
        <fullName evidence="2">BnaC07g50820D protein</fullName>
    </submittedName>
</protein>
<reference evidence="2 3" key="1">
    <citation type="journal article" date="2014" name="Science">
        <title>Plant genetics. Early allopolyploid evolution in the post-Neolithic Brassica napus oilseed genome.</title>
        <authorList>
            <person name="Chalhoub B."/>
            <person name="Denoeud F."/>
            <person name="Liu S."/>
            <person name="Parkin I.A."/>
            <person name="Tang H."/>
            <person name="Wang X."/>
            <person name="Chiquet J."/>
            <person name="Belcram H."/>
            <person name="Tong C."/>
            <person name="Samans B."/>
            <person name="Correa M."/>
            <person name="Da Silva C."/>
            <person name="Just J."/>
            <person name="Falentin C."/>
            <person name="Koh C.S."/>
            <person name="Le Clainche I."/>
            <person name="Bernard M."/>
            <person name="Bento P."/>
            <person name="Noel B."/>
            <person name="Labadie K."/>
            <person name="Alberti A."/>
            <person name="Charles M."/>
            <person name="Arnaud D."/>
            <person name="Guo H."/>
            <person name="Daviaud C."/>
            <person name="Alamery S."/>
            <person name="Jabbari K."/>
            <person name="Zhao M."/>
            <person name="Edger P.P."/>
            <person name="Chelaifa H."/>
            <person name="Tack D."/>
            <person name="Lassalle G."/>
            <person name="Mestiri I."/>
            <person name="Schnel N."/>
            <person name="Le Paslier M.C."/>
            <person name="Fan G."/>
            <person name="Renault V."/>
            <person name="Bayer P.E."/>
            <person name="Golicz A.A."/>
            <person name="Manoli S."/>
            <person name="Lee T.H."/>
            <person name="Thi V.H."/>
            <person name="Chalabi S."/>
            <person name="Hu Q."/>
            <person name="Fan C."/>
            <person name="Tollenaere R."/>
            <person name="Lu Y."/>
            <person name="Battail C."/>
            <person name="Shen J."/>
            <person name="Sidebottom C.H."/>
            <person name="Wang X."/>
            <person name="Canaguier A."/>
            <person name="Chauveau A."/>
            <person name="Berard A."/>
            <person name="Deniot G."/>
            <person name="Guan M."/>
            <person name="Liu Z."/>
            <person name="Sun F."/>
            <person name="Lim Y.P."/>
            <person name="Lyons E."/>
            <person name="Town C.D."/>
            <person name="Bancroft I."/>
            <person name="Wang X."/>
            <person name="Meng J."/>
            <person name="Ma J."/>
            <person name="Pires J.C."/>
            <person name="King G.J."/>
            <person name="Brunel D."/>
            <person name="Delourme R."/>
            <person name="Renard M."/>
            <person name="Aury J.M."/>
            <person name="Adams K.L."/>
            <person name="Batley J."/>
            <person name="Snowdon R.J."/>
            <person name="Tost J."/>
            <person name="Edwards D."/>
            <person name="Zhou Y."/>
            <person name="Hua W."/>
            <person name="Sharpe A.G."/>
            <person name="Paterson A.H."/>
            <person name="Guan C."/>
            <person name="Wincker P."/>
        </authorList>
    </citation>
    <scope>NUCLEOTIDE SEQUENCE [LARGE SCALE GENOMIC DNA]</scope>
    <source>
        <strain evidence="3">cv. Darmor-bzh</strain>
    </source>
</reference>
<keyword evidence="3" id="KW-1185">Reference proteome</keyword>
<proteinExistence type="predicted"/>
<organism evidence="2 3">
    <name type="scientific">Brassica napus</name>
    <name type="common">Rape</name>
    <dbReference type="NCBI Taxonomy" id="3708"/>
    <lineage>
        <taxon>Eukaryota</taxon>
        <taxon>Viridiplantae</taxon>
        <taxon>Streptophyta</taxon>
        <taxon>Embryophyta</taxon>
        <taxon>Tracheophyta</taxon>
        <taxon>Spermatophyta</taxon>
        <taxon>Magnoliopsida</taxon>
        <taxon>eudicotyledons</taxon>
        <taxon>Gunneridae</taxon>
        <taxon>Pentapetalae</taxon>
        <taxon>rosids</taxon>
        <taxon>malvids</taxon>
        <taxon>Brassicales</taxon>
        <taxon>Brassicaceae</taxon>
        <taxon>Brassiceae</taxon>
        <taxon>Brassica</taxon>
    </lineage>
</organism>
<feature type="transmembrane region" description="Helical" evidence="1">
    <location>
        <begin position="12"/>
        <end position="40"/>
    </location>
</feature>
<sequence length="45" mass="5748">MGVYYWIQRIFCYFLDLCTFFIIKVLFMCLIKVFFFYLLWEHSFV</sequence>
<evidence type="ECO:0000256" key="1">
    <source>
        <dbReference type="SAM" id="Phobius"/>
    </source>
</evidence>
<dbReference type="AlphaFoldDB" id="A0A078IT11"/>
<gene>
    <name evidence="2" type="primary">BnaC07g50820D</name>
    <name evidence="2" type="ORF">GSBRNA2T00013758001</name>
</gene>
<accession>A0A078IT11</accession>
<keyword evidence="1" id="KW-1133">Transmembrane helix</keyword>
<keyword evidence="1" id="KW-0472">Membrane</keyword>
<dbReference type="PaxDb" id="3708-A0A078IT11"/>
<dbReference type="EMBL" id="LK033298">
    <property type="protein sequence ID" value="CDY54280.1"/>
    <property type="molecule type" value="Genomic_DNA"/>
</dbReference>
<evidence type="ECO:0000313" key="2">
    <source>
        <dbReference type="EMBL" id="CDY54280.1"/>
    </source>
</evidence>
<evidence type="ECO:0000313" key="3">
    <source>
        <dbReference type="Proteomes" id="UP000028999"/>
    </source>
</evidence>
<keyword evidence="1" id="KW-0812">Transmembrane</keyword>
<dbReference type="Proteomes" id="UP000028999">
    <property type="component" value="Unassembled WGS sequence"/>
</dbReference>
<dbReference type="Gramene" id="CDY54280">
    <property type="protein sequence ID" value="CDY54280"/>
    <property type="gene ID" value="GSBRNA2T00013758001"/>
</dbReference>
<name>A0A078IT11_BRANA</name>